<reference evidence="1" key="1">
    <citation type="journal article" date="2014" name="Front. Microbiol.">
        <title>High frequency of phylogenetically diverse reductive dehalogenase-homologous genes in deep subseafloor sedimentary metagenomes.</title>
        <authorList>
            <person name="Kawai M."/>
            <person name="Futagami T."/>
            <person name="Toyoda A."/>
            <person name="Takaki Y."/>
            <person name="Nishi S."/>
            <person name="Hori S."/>
            <person name="Arai W."/>
            <person name="Tsubouchi T."/>
            <person name="Morono Y."/>
            <person name="Uchiyama I."/>
            <person name="Ito T."/>
            <person name="Fujiyama A."/>
            <person name="Inagaki F."/>
            <person name="Takami H."/>
        </authorList>
    </citation>
    <scope>NUCLEOTIDE SEQUENCE</scope>
    <source>
        <strain evidence="1">Expedition CK06-06</strain>
    </source>
</reference>
<organism evidence="1">
    <name type="scientific">marine sediment metagenome</name>
    <dbReference type="NCBI Taxonomy" id="412755"/>
    <lineage>
        <taxon>unclassified sequences</taxon>
        <taxon>metagenomes</taxon>
        <taxon>ecological metagenomes</taxon>
    </lineage>
</organism>
<comment type="caution">
    <text evidence="1">The sequence shown here is derived from an EMBL/GenBank/DDBJ whole genome shotgun (WGS) entry which is preliminary data.</text>
</comment>
<dbReference type="AlphaFoldDB" id="X1H7A8"/>
<proteinExistence type="predicted"/>
<accession>X1H7A8</accession>
<sequence length="71" mass="8170">MQITKINKKVYHLEVEGAIINISERLLDRFGRKVTEISIIPDNQIPGQPVWRLLGYSNNRVVQLKNLKRGG</sequence>
<gene>
    <name evidence="1" type="ORF">S03H2_29584</name>
</gene>
<protein>
    <submittedName>
        <fullName evidence="1">Uncharacterized protein</fullName>
    </submittedName>
</protein>
<name>X1H7A8_9ZZZZ</name>
<evidence type="ECO:0000313" key="1">
    <source>
        <dbReference type="EMBL" id="GAH49734.1"/>
    </source>
</evidence>
<dbReference type="EMBL" id="BARU01017866">
    <property type="protein sequence ID" value="GAH49734.1"/>
    <property type="molecule type" value="Genomic_DNA"/>
</dbReference>